<proteinExistence type="predicted"/>
<dbReference type="SMART" id="SM00155">
    <property type="entry name" value="PLDc"/>
    <property type="match status" value="2"/>
</dbReference>
<reference evidence="2 3" key="1">
    <citation type="submission" date="2024-03" db="EMBL/GenBank/DDBJ databases">
        <title>The Acrasis kona genome and developmental transcriptomes reveal deep origins of eukaryotic multicellular pathways.</title>
        <authorList>
            <person name="Sheikh S."/>
            <person name="Fu C.-J."/>
            <person name="Brown M.W."/>
            <person name="Baldauf S.L."/>
        </authorList>
    </citation>
    <scope>NUCLEOTIDE SEQUENCE [LARGE SCALE GENOMIC DNA]</scope>
    <source>
        <strain evidence="2 3">ATCC MYA-3509</strain>
    </source>
</reference>
<dbReference type="PROSITE" id="PS50035">
    <property type="entry name" value="PLD"/>
    <property type="match status" value="2"/>
</dbReference>
<feature type="domain" description="PLD phosphodiesterase" evidence="1">
    <location>
        <begin position="256"/>
        <end position="283"/>
    </location>
</feature>
<evidence type="ECO:0000313" key="3">
    <source>
        <dbReference type="Proteomes" id="UP001431209"/>
    </source>
</evidence>
<evidence type="ECO:0000313" key="2">
    <source>
        <dbReference type="EMBL" id="KAL0486455.1"/>
    </source>
</evidence>
<dbReference type="AlphaFoldDB" id="A0AAW2ZAH9"/>
<dbReference type="EMBL" id="JAOPGA020001235">
    <property type="protein sequence ID" value="KAL0486455.1"/>
    <property type="molecule type" value="Genomic_DNA"/>
</dbReference>
<feature type="domain" description="PLD phosphodiesterase" evidence="1">
    <location>
        <begin position="496"/>
        <end position="523"/>
    </location>
</feature>
<dbReference type="Pfam" id="PF13091">
    <property type="entry name" value="PLDc_2"/>
    <property type="match status" value="2"/>
</dbReference>
<gene>
    <name evidence="2" type="ORF">AKO1_012030</name>
</gene>
<protein>
    <recommendedName>
        <fullName evidence="1">PLD phosphodiesterase domain-containing protein</fullName>
    </recommendedName>
</protein>
<evidence type="ECO:0000259" key="1">
    <source>
        <dbReference type="PROSITE" id="PS50035"/>
    </source>
</evidence>
<dbReference type="GO" id="GO:0030572">
    <property type="term" value="F:phosphatidyltransferase activity"/>
    <property type="evidence" value="ECO:0007669"/>
    <property type="project" value="UniProtKB-ARBA"/>
</dbReference>
<dbReference type="GO" id="GO:0032049">
    <property type="term" value="P:cardiolipin biosynthetic process"/>
    <property type="evidence" value="ECO:0007669"/>
    <property type="project" value="UniProtKB-ARBA"/>
</dbReference>
<accession>A0AAW2ZAH9</accession>
<dbReference type="Proteomes" id="UP001431209">
    <property type="component" value="Unassembled WGS sequence"/>
</dbReference>
<dbReference type="PANTHER" id="PTHR21248:SF22">
    <property type="entry name" value="PHOSPHOLIPASE D"/>
    <property type="match status" value="1"/>
</dbReference>
<dbReference type="PANTHER" id="PTHR21248">
    <property type="entry name" value="CARDIOLIPIN SYNTHASE"/>
    <property type="match status" value="1"/>
</dbReference>
<dbReference type="Gene3D" id="3.30.870.10">
    <property type="entry name" value="Endonuclease Chain A"/>
    <property type="match status" value="2"/>
</dbReference>
<comment type="caution">
    <text evidence="2">The sequence shown here is derived from an EMBL/GenBank/DDBJ whole genome shotgun (WGS) entry which is preliminary data.</text>
</comment>
<keyword evidence="3" id="KW-1185">Reference proteome</keyword>
<dbReference type="InterPro" id="IPR025202">
    <property type="entry name" value="PLD-like_dom"/>
</dbReference>
<organism evidence="2 3">
    <name type="scientific">Acrasis kona</name>
    <dbReference type="NCBI Taxonomy" id="1008807"/>
    <lineage>
        <taxon>Eukaryota</taxon>
        <taxon>Discoba</taxon>
        <taxon>Heterolobosea</taxon>
        <taxon>Tetramitia</taxon>
        <taxon>Eutetramitia</taxon>
        <taxon>Acrasidae</taxon>
        <taxon>Acrasis</taxon>
    </lineage>
</organism>
<sequence length="594" mass="66239">MQQVGTTHNIPKDQITTVTDPPLYKHVVIERHEIPVQVVYSYDLLDHQTHHAASEVLSVTSLTASNLDPGLSAKIVFEQKVPFSNHFYGVPFAQQNLDVIATMGDFPYRPSDLFLKMYAAGLDAIRSQPSCGVVSPSLYGTSGTVPLTIVSVIPDIMQHYHDVIKNAKFEVLLATNAWEQGKSTEAISSAIRILNEKHASTNTRVVVKMIVDMGSVRNVLQPRYFKKPSKWVGMDLPEKSSIPHVDLEVINYHVAPLGTFHSKFMVVDRRVALVNSNNINTRSNVEMMTRFEGKIVNSLYDCFLISWHKSLLPDGLPCLNKVCTQPLWESIDPAEVMSLNSRLNSSNNADSTCDDDGTFVPFFSHTKHEPVPMAVVNRHPHATPGHGDLNTPQNAAWLAALRFAEKEVFIQSPTFNAKPIVEAVLDACKRGIVVTLFVNIGFNDVSEGFVPWQGGTNEQVVERMYQELTACGKDQFLKYYWYTAKDQNNPIHFLDGSRNCHVKFMQVDGKVGIAGSGNMDTQSWFHSQEVNVMVDSEQVVGEWMKAVYSNQNTLTRGLINSGGLLVSGDELPKKKIKVGTEKKSRRILVIILKT</sequence>
<dbReference type="InterPro" id="IPR001736">
    <property type="entry name" value="PLipase_D/transphosphatidylase"/>
</dbReference>
<dbReference type="SUPFAM" id="SSF56024">
    <property type="entry name" value="Phospholipase D/nuclease"/>
    <property type="match status" value="2"/>
</dbReference>
<name>A0AAW2ZAH9_9EUKA</name>
<dbReference type="CDD" id="cd00138">
    <property type="entry name" value="PLDc_SF"/>
    <property type="match status" value="1"/>
</dbReference>